<proteinExistence type="predicted"/>
<dbReference type="EMBL" id="LAZR01000069">
    <property type="protein sequence ID" value="KKN95684.1"/>
    <property type="molecule type" value="Genomic_DNA"/>
</dbReference>
<name>A0A0F9UVB6_9ZZZZ</name>
<sequence length="151" mass="18338">MKKKQYEIKYEETQVIYVVHSLKFETYKYDKIIITYLEDEDLQVTFIHIDEDHGEYVYYLANIKNLNETDLEKIGDNVLLYYKLTINSLVLSNEEPQPIKTITYLQMFDEDLQRIEKEIYIEDSQYEDMLELINMMMQEVEVIDHQTKQLK</sequence>
<evidence type="ECO:0000313" key="1">
    <source>
        <dbReference type="EMBL" id="KKN95684.1"/>
    </source>
</evidence>
<reference evidence="1" key="1">
    <citation type="journal article" date="2015" name="Nature">
        <title>Complex archaea that bridge the gap between prokaryotes and eukaryotes.</title>
        <authorList>
            <person name="Spang A."/>
            <person name="Saw J.H."/>
            <person name="Jorgensen S.L."/>
            <person name="Zaremba-Niedzwiedzka K."/>
            <person name="Martijn J."/>
            <person name="Lind A.E."/>
            <person name="van Eijk R."/>
            <person name="Schleper C."/>
            <person name="Guy L."/>
            <person name="Ettema T.J."/>
        </authorList>
    </citation>
    <scope>NUCLEOTIDE SEQUENCE</scope>
</reference>
<comment type="caution">
    <text evidence="1">The sequence shown here is derived from an EMBL/GenBank/DDBJ whole genome shotgun (WGS) entry which is preliminary data.</text>
</comment>
<accession>A0A0F9UVB6</accession>
<dbReference type="AlphaFoldDB" id="A0A0F9UVB6"/>
<organism evidence="1">
    <name type="scientific">marine sediment metagenome</name>
    <dbReference type="NCBI Taxonomy" id="412755"/>
    <lineage>
        <taxon>unclassified sequences</taxon>
        <taxon>metagenomes</taxon>
        <taxon>ecological metagenomes</taxon>
    </lineage>
</organism>
<gene>
    <name evidence="1" type="ORF">LCGC14_0175530</name>
</gene>
<protein>
    <submittedName>
        <fullName evidence="1">Uncharacterized protein</fullName>
    </submittedName>
</protein>